<dbReference type="EMBL" id="MCFL01000259">
    <property type="protein sequence ID" value="ORZ29259.1"/>
    <property type="molecule type" value="Genomic_DNA"/>
</dbReference>
<feature type="compositionally biased region" description="Low complexity" evidence="1">
    <location>
        <begin position="153"/>
        <end position="178"/>
    </location>
</feature>
<feature type="region of interest" description="Disordered" evidence="1">
    <location>
        <begin position="146"/>
        <end position="210"/>
    </location>
</feature>
<reference evidence="2 3" key="1">
    <citation type="submission" date="2016-07" db="EMBL/GenBank/DDBJ databases">
        <title>Pervasive Adenine N6-methylation of Active Genes in Fungi.</title>
        <authorList>
            <consortium name="DOE Joint Genome Institute"/>
            <person name="Mondo S.J."/>
            <person name="Dannebaum R.O."/>
            <person name="Kuo R.C."/>
            <person name="Labutti K."/>
            <person name="Haridas S."/>
            <person name="Kuo A."/>
            <person name="Salamov A."/>
            <person name="Ahrendt S.R."/>
            <person name="Lipzen A."/>
            <person name="Sullivan W."/>
            <person name="Andreopoulos W.B."/>
            <person name="Clum A."/>
            <person name="Lindquist E."/>
            <person name="Daum C."/>
            <person name="Ramamoorthy G.K."/>
            <person name="Gryganskyi A."/>
            <person name="Culley D."/>
            <person name="Magnuson J.K."/>
            <person name="James T.Y."/>
            <person name="O'Malley M.A."/>
            <person name="Stajich J.E."/>
            <person name="Spatafora J.W."/>
            <person name="Visel A."/>
            <person name="Grigoriev I.V."/>
        </authorList>
    </citation>
    <scope>NUCLEOTIDE SEQUENCE [LARGE SCALE GENOMIC DNA]</scope>
    <source>
        <strain evidence="2 3">PL171</strain>
    </source>
</reference>
<evidence type="ECO:0000313" key="2">
    <source>
        <dbReference type="EMBL" id="ORZ29259.1"/>
    </source>
</evidence>
<proteinExistence type="predicted"/>
<organism evidence="2 3">
    <name type="scientific">Catenaria anguillulae PL171</name>
    <dbReference type="NCBI Taxonomy" id="765915"/>
    <lineage>
        <taxon>Eukaryota</taxon>
        <taxon>Fungi</taxon>
        <taxon>Fungi incertae sedis</taxon>
        <taxon>Blastocladiomycota</taxon>
        <taxon>Blastocladiomycetes</taxon>
        <taxon>Blastocladiales</taxon>
        <taxon>Catenariaceae</taxon>
        <taxon>Catenaria</taxon>
    </lineage>
</organism>
<accession>A0A1Y2H3X9</accession>
<dbReference type="Proteomes" id="UP000193411">
    <property type="component" value="Unassembled WGS sequence"/>
</dbReference>
<keyword evidence="3" id="KW-1185">Reference proteome</keyword>
<sequence>LRQPGCSLRHPAFLRADSFTNLVAQARVTEVLVALNDSSHRSIPLKASLCHLQYHLCLPFSPLAHPQPINTRHSKCWLGNLVPLLHHLRLSIPDPLSLFLCSSPNVDTLVFPCNADTGSATTRHPSPRCTDRLGCTNGCVRHRAAILTPPPSSRNSRTNLSRSSARPTHLHLTTSRSSTRSKRGSQLCSSATRPPSMSTYHHPSGPSPYP</sequence>
<gene>
    <name evidence="2" type="ORF">BCR44DRAFT_1453071</name>
</gene>
<evidence type="ECO:0000313" key="3">
    <source>
        <dbReference type="Proteomes" id="UP000193411"/>
    </source>
</evidence>
<dbReference type="AlphaFoldDB" id="A0A1Y2H3X9"/>
<feature type="non-terminal residue" evidence="2">
    <location>
        <position position="1"/>
    </location>
</feature>
<evidence type="ECO:0000256" key="1">
    <source>
        <dbReference type="SAM" id="MobiDB-lite"/>
    </source>
</evidence>
<name>A0A1Y2H3X9_9FUNG</name>
<comment type="caution">
    <text evidence="2">The sequence shown here is derived from an EMBL/GenBank/DDBJ whole genome shotgun (WGS) entry which is preliminary data.</text>
</comment>
<feature type="compositionally biased region" description="Polar residues" evidence="1">
    <location>
        <begin position="184"/>
        <end position="201"/>
    </location>
</feature>
<protein>
    <submittedName>
        <fullName evidence="2">Uncharacterized protein</fullName>
    </submittedName>
</protein>